<sequence length="137" mass="15807">MELEIAEKNDNPLLHRQEIQIVIRHENKGTPKRKEVIQSLSEQLKAKKDLIVIDHLKNKYGKTETQGYAKIYANIEALNRIETKPSIARQKPSEKKPPKAEKTKKEEKDQKETKPVEEAPPEGTTEEKTPVEEEKSE</sequence>
<dbReference type="Proteomes" id="UP000589132">
    <property type="component" value="Unassembled WGS sequence"/>
</dbReference>
<evidence type="ECO:0000256" key="6">
    <source>
        <dbReference type="SAM" id="MobiDB-lite"/>
    </source>
</evidence>
<evidence type="ECO:0000256" key="4">
    <source>
        <dbReference type="HAMAP-Rule" id="MF_00545"/>
    </source>
</evidence>
<evidence type="ECO:0000256" key="3">
    <source>
        <dbReference type="ARBA" id="ARBA00023274"/>
    </source>
</evidence>
<dbReference type="Gene3D" id="3.30.70.3370">
    <property type="match status" value="1"/>
</dbReference>
<name>A0A7J4D0D8_9ARCH</name>
<dbReference type="PANTHER" id="PTHR10496">
    <property type="entry name" value="40S RIBOSOMAL PROTEIN S24"/>
    <property type="match status" value="1"/>
</dbReference>
<keyword evidence="2 4" id="KW-0689">Ribosomal protein</keyword>
<comment type="similarity">
    <text evidence="1 4 5">Belongs to the eukaryotic ribosomal protein eS24 family.</text>
</comment>
<gene>
    <name evidence="4 7" type="primary">rps24e</name>
    <name evidence="7" type="ORF">EYO15_02370</name>
</gene>
<dbReference type="InterPro" id="IPR012678">
    <property type="entry name" value="Ribosomal_uL23/eL15/eS24_sf"/>
</dbReference>
<dbReference type="SUPFAM" id="SSF54189">
    <property type="entry name" value="Ribosomal proteins S24e, L23 and L15e"/>
    <property type="match status" value="1"/>
</dbReference>
<dbReference type="Pfam" id="PF01282">
    <property type="entry name" value="Ribosomal_S24e"/>
    <property type="match status" value="1"/>
</dbReference>
<dbReference type="InterPro" id="IPR018098">
    <property type="entry name" value="Ribosomal_eS24_CS"/>
</dbReference>
<evidence type="ECO:0000256" key="1">
    <source>
        <dbReference type="ARBA" id="ARBA00009680"/>
    </source>
</evidence>
<dbReference type="GO" id="GO:0003735">
    <property type="term" value="F:structural constituent of ribosome"/>
    <property type="evidence" value="ECO:0007669"/>
    <property type="project" value="InterPro"/>
</dbReference>
<dbReference type="InterPro" id="IPR053709">
    <property type="entry name" value="eRP_eS24_sf"/>
</dbReference>
<dbReference type="HAMAP" id="MF_00545">
    <property type="entry name" value="Ribosomal_eS24"/>
    <property type="match status" value="1"/>
</dbReference>
<evidence type="ECO:0000256" key="5">
    <source>
        <dbReference type="RuleBase" id="RU004381"/>
    </source>
</evidence>
<feature type="compositionally biased region" description="Basic and acidic residues" evidence="6">
    <location>
        <begin position="91"/>
        <end position="117"/>
    </location>
</feature>
<feature type="compositionally biased region" description="Basic and acidic residues" evidence="6">
    <location>
        <begin position="125"/>
        <end position="137"/>
    </location>
</feature>
<evidence type="ECO:0000313" key="8">
    <source>
        <dbReference type="Proteomes" id="UP000589132"/>
    </source>
</evidence>
<organism evidence="7 8">
    <name type="scientific">Marine Group III euryarchaeote</name>
    <dbReference type="NCBI Taxonomy" id="2173149"/>
    <lineage>
        <taxon>Archaea</taxon>
        <taxon>Methanobacteriati</taxon>
        <taxon>Thermoplasmatota</taxon>
        <taxon>Thermoplasmata</taxon>
        <taxon>Candidatus Thermoprofundales</taxon>
    </lineage>
</organism>
<protein>
    <recommendedName>
        <fullName evidence="4">Small ribosomal subunit protein eS24</fullName>
    </recommendedName>
</protein>
<dbReference type="InterPro" id="IPR001976">
    <property type="entry name" value="Ribosomal_eS24"/>
</dbReference>
<dbReference type="AlphaFoldDB" id="A0A7J4D0D8"/>
<dbReference type="GO" id="GO:0006412">
    <property type="term" value="P:translation"/>
    <property type="evidence" value="ECO:0007669"/>
    <property type="project" value="UniProtKB-UniRule"/>
</dbReference>
<evidence type="ECO:0000256" key="2">
    <source>
        <dbReference type="ARBA" id="ARBA00022980"/>
    </source>
</evidence>
<evidence type="ECO:0000313" key="7">
    <source>
        <dbReference type="EMBL" id="HIA98008.1"/>
    </source>
</evidence>
<reference evidence="8" key="1">
    <citation type="journal article" date="2019" name="bioRxiv">
        <title>Genome diversification in globally distributed novel marine Proteobacteria is linked to environmental adaptation.</title>
        <authorList>
            <person name="Zhou Z."/>
            <person name="Tran P.Q."/>
            <person name="Kieft K."/>
            <person name="Anantharaman K."/>
        </authorList>
    </citation>
    <scope>NUCLEOTIDE SEQUENCE [LARGE SCALE GENOMIC DNA]</scope>
</reference>
<comment type="caution">
    <text evidence="7">The sequence shown here is derived from an EMBL/GenBank/DDBJ whole genome shotgun (WGS) entry which is preliminary data.</text>
</comment>
<feature type="region of interest" description="Disordered" evidence="6">
    <location>
        <begin position="79"/>
        <end position="137"/>
    </location>
</feature>
<accession>A0A7J4D0D8</accession>
<dbReference type="GO" id="GO:0005840">
    <property type="term" value="C:ribosome"/>
    <property type="evidence" value="ECO:0007669"/>
    <property type="project" value="UniProtKB-KW"/>
</dbReference>
<dbReference type="GO" id="GO:1990904">
    <property type="term" value="C:ribonucleoprotein complex"/>
    <property type="evidence" value="ECO:0007669"/>
    <property type="project" value="UniProtKB-KW"/>
</dbReference>
<keyword evidence="3 4" id="KW-0687">Ribonucleoprotein</keyword>
<proteinExistence type="inferred from homology"/>
<dbReference type="PROSITE" id="PS00529">
    <property type="entry name" value="RIBOSOMAL_S24E"/>
    <property type="match status" value="1"/>
</dbReference>
<dbReference type="EMBL" id="DTTC01000141">
    <property type="protein sequence ID" value="HIA98008.1"/>
    <property type="molecule type" value="Genomic_DNA"/>
</dbReference>